<evidence type="ECO:0000259" key="1">
    <source>
        <dbReference type="Pfam" id="PF00561"/>
    </source>
</evidence>
<keyword evidence="3" id="KW-0575">Peroxidase</keyword>
<dbReference type="Proteomes" id="UP000255066">
    <property type="component" value="Unassembled WGS sequence"/>
</dbReference>
<feature type="domain" description="AB hydrolase-1" evidence="1">
    <location>
        <begin position="21"/>
        <end position="245"/>
    </location>
</feature>
<keyword evidence="4" id="KW-1185">Reference proteome</keyword>
<dbReference type="OrthoDB" id="7057597at2"/>
<dbReference type="GO" id="GO:0047570">
    <property type="term" value="F:3-oxoadipate enol-lactonase activity"/>
    <property type="evidence" value="ECO:0007669"/>
    <property type="project" value="UniProtKB-EC"/>
</dbReference>
<accession>A0A378ID06</accession>
<sequence>MPVMQGNGIRTYYEIHGQGQPLVLIAGYTGDHNFWNLMLPQLAAQFQVVIFDNRGIGQTTDNGQPFTLETMAADVIALIEALGLLKPHILGQSMGAAIAQIVARHYLDSMGKLILLNAVSRFNPRTIKTLESLLRCRKEAVSFDLFVELAMPWFFSSAYLANEQNILAFKDVLRNIPNPQPIDDQQRQLRALSTFDSTSWLGELALPSLVIAAEEDIITLPEESETLAKTLPNAMLMRVLGGHSSPVEQAQTVNELILKFC</sequence>
<protein>
    <submittedName>
        <fullName evidence="2">Lipolytic enzyme</fullName>
    </submittedName>
    <submittedName>
        <fullName evidence="3">Lipolytic protein</fullName>
        <ecNumber evidence="3">1.11.1.18</ecNumber>
        <ecNumber evidence="3">3.1.1.24</ecNumber>
    </submittedName>
</protein>
<dbReference type="SUPFAM" id="SSF53474">
    <property type="entry name" value="alpha/beta-Hydrolases"/>
    <property type="match status" value="1"/>
</dbReference>
<reference evidence="3 5" key="2">
    <citation type="submission" date="2018-06" db="EMBL/GenBank/DDBJ databases">
        <authorList>
            <consortium name="Pathogen Informatics"/>
            <person name="Doyle S."/>
        </authorList>
    </citation>
    <scope>NUCLEOTIDE SEQUENCE [LARGE SCALE GENOMIC DNA]</scope>
    <source>
        <strain evidence="3 5">NCTC12437</strain>
    </source>
</reference>
<dbReference type="PANTHER" id="PTHR43433:SF5">
    <property type="entry name" value="AB HYDROLASE-1 DOMAIN-CONTAINING PROTEIN"/>
    <property type="match status" value="1"/>
</dbReference>
<evidence type="ECO:0000313" key="4">
    <source>
        <dbReference type="Proteomes" id="UP000054735"/>
    </source>
</evidence>
<organism evidence="3 5">
    <name type="scientific">Legionella birminghamensis</name>
    <dbReference type="NCBI Taxonomy" id="28083"/>
    <lineage>
        <taxon>Bacteria</taxon>
        <taxon>Pseudomonadati</taxon>
        <taxon>Pseudomonadota</taxon>
        <taxon>Gammaproteobacteria</taxon>
        <taxon>Legionellales</taxon>
        <taxon>Legionellaceae</taxon>
        <taxon>Legionella</taxon>
    </lineage>
</organism>
<dbReference type="STRING" id="28083.Lbir_0783"/>
<dbReference type="Gene3D" id="3.40.50.1820">
    <property type="entry name" value="alpha/beta hydrolase"/>
    <property type="match status" value="1"/>
</dbReference>
<keyword evidence="3" id="KW-0378">Hydrolase</keyword>
<dbReference type="InterPro" id="IPR029058">
    <property type="entry name" value="AB_hydrolase_fold"/>
</dbReference>
<dbReference type="InterPro" id="IPR000073">
    <property type="entry name" value="AB_hydrolase_1"/>
</dbReference>
<evidence type="ECO:0000313" key="2">
    <source>
        <dbReference type="EMBL" id="KTC74503.1"/>
    </source>
</evidence>
<dbReference type="Proteomes" id="UP000054735">
    <property type="component" value="Unassembled WGS sequence"/>
</dbReference>
<evidence type="ECO:0000313" key="5">
    <source>
        <dbReference type="Proteomes" id="UP000255066"/>
    </source>
</evidence>
<dbReference type="EMBL" id="UGNW01000001">
    <property type="protein sequence ID" value="STX32632.1"/>
    <property type="molecule type" value="Genomic_DNA"/>
</dbReference>
<dbReference type="Pfam" id="PF00561">
    <property type="entry name" value="Abhydrolase_1"/>
    <property type="match status" value="1"/>
</dbReference>
<keyword evidence="3" id="KW-0560">Oxidoreductase</keyword>
<dbReference type="EMBL" id="LNXT01000009">
    <property type="protein sequence ID" value="KTC74503.1"/>
    <property type="molecule type" value="Genomic_DNA"/>
</dbReference>
<dbReference type="RefSeq" id="WP_058522889.1">
    <property type="nucleotide sequence ID" value="NZ_CAAAHV010000036.1"/>
</dbReference>
<reference evidence="2 4" key="1">
    <citation type="submission" date="2015-11" db="EMBL/GenBank/DDBJ databases">
        <title>Genomic analysis of 38 Legionella species identifies large and diverse effector repertoires.</title>
        <authorList>
            <person name="Burstein D."/>
            <person name="Amaro F."/>
            <person name="Zusman T."/>
            <person name="Lifshitz Z."/>
            <person name="Cohen O."/>
            <person name="Gilbert J.A."/>
            <person name="Pupko T."/>
            <person name="Shuman H.A."/>
            <person name="Segal G."/>
        </authorList>
    </citation>
    <scope>NUCLEOTIDE SEQUENCE [LARGE SCALE GENOMIC DNA]</scope>
    <source>
        <strain evidence="2 4">CDC#1407-AL-14</strain>
    </source>
</reference>
<dbReference type="InterPro" id="IPR050471">
    <property type="entry name" value="AB_hydrolase"/>
</dbReference>
<dbReference type="AlphaFoldDB" id="A0A378ID06"/>
<dbReference type="GO" id="GO:0019806">
    <property type="term" value="F:bromide peroxidase activity"/>
    <property type="evidence" value="ECO:0007669"/>
    <property type="project" value="UniProtKB-EC"/>
</dbReference>
<gene>
    <name evidence="3" type="primary">bpoC</name>
    <name evidence="2" type="synonym">mhpC_1</name>
    <name evidence="2" type="ORF">Lbir_0783</name>
    <name evidence="3" type="ORF">NCTC12437_02426</name>
</gene>
<name>A0A378ID06_9GAMM</name>
<dbReference type="EC" id="1.11.1.18" evidence="3"/>
<proteinExistence type="predicted"/>
<evidence type="ECO:0000313" key="3">
    <source>
        <dbReference type="EMBL" id="STX32632.1"/>
    </source>
</evidence>
<dbReference type="EC" id="3.1.1.24" evidence="3"/>
<dbReference type="PANTHER" id="PTHR43433">
    <property type="entry name" value="HYDROLASE, ALPHA/BETA FOLD FAMILY PROTEIN"/>
    <property type="match status" value="1"/>
</dbReference>